<sequence>MNWSDWLTPSMSVLELVARGTITFLLLYILIRIVGRRESGGVGVTDLLVVVLIADAASTGMTGDSQTIADGFILVVVILFWSIVIDALGYRFPRFARLLKSGPQPLIVDGKLVRRTMRREFITYEEVMSQLRLQGLEDPSEVQRAYIEPNGSFSIVTKKQAADEPPGSHQHDWGSDQD</sequence>
<reference evidence="11" key="1">
    <citation type="journal article" date="2019" name="Int. J. Syst. Evol. Microbiol.">
        <title>The Global Catalogue of Microorganisms (GCM) 10K type strain sequencing project: providing services to taxonomists for standard genome sequencing and annotation.</title>
        <authorList>
            <consortium name="The Broad Institute Genomics Platform"/>
            <consortium name="The Broad Institute Genome Sequencing Center for Infectious Disease"/>
            <person name="Wu L."/>
            <person name="Ma J."/>
        </authorList>
    </citation>
    <scope>NUCLEOTIDE SEQUENCE [LARGE SCALE GENOMIC DNA]</scope>
    <source>
        <strain evidence="11">JCM 17458</strain>
    </source>
</reference>
<keyword evidence="4 8" id="KW-0812">Transmembrane</keyword>
<name>A0ABP8EK56_9MICO</name>
<evidence type="ECO:0000313" key="10">
    <source>
        <dbReference type="EMBL" id="GAA4284337.1"/>
    </source>
</evidence>
<feature type="transmembrane region" description="Helical" evidence="8">
    <location>
        <begin position="43"/>
        <end position="62"/>
    </location>
</feature>
<comment type="similarity">
    <text evidence="2">Belongs to the UPF0702 family.</text>
</comment>
<dbReference type="Pfam" id="PF04239">
    <property type="entry name" value="DUF421"/>
    <property type="match status" value="1"/>
</dbReference>
<dbReference type="InterPro" id="IPR007353">
    <property type="entry name" value="DUF421"/>
</dbReference>
<proteinExistence type="inferred from homology"/>
<evidence type="ECO:0000313" key="11">
    <source>
        <dbReference type="Proteomes" id="UP001501586"/>
    </source>
</evidence>
<evidence type="ECO:0000256" key="5">
    <source>
        <dbReference type="ARBA" id="ARBA00022989"/>
    </source>
</evidence>
<feature type="compositionally biased region" description="Basic and acidic residues" evidence="7">
    <location>
        <begin position="169"/>
        <end position="178"/>
    </location>
</feature>
<evidence type="ECO:0000256" key="8">
    <source>
        <dbReference type="SAM" id="Phobius"/>
    </source>
</evidence>
<accession>A0ABP8EK56</accession>
<protein>
    <submittedName>
        <fullName evidence="10">DUF421 domain-containing protein</fullName>
    </submittedName>
</protein>
<dbReference type="Proteomes" id="UP001501586">
    <property type="component" value="Unassembled WGS sequence"/>
</dbReference>
<keyword evidence="5 8" id="KW-1133">Transmembrane helix</keyword>
<evidence type="ECO:0000259" key="9">
    <source>
        <dbReference type="Pfam" id="PF04239"/>
    </source>
</evidence>
<comment type="subcellular location">
    <subcellularLocation>
        <location evidence="1">Cell membrane</location>
        <topology evidence="1">Multi-pass membrane protein</topology>
    </subcellularLocation>
</comment>
<evidence type="ECO:0000256" key="3">
    <source>
        <dbReference type="ARBA" id="ARBA00022475"/>
    </source>
</evidence>
<keyword evidence="3" id="KW-1003">Cell membrane</keyword>
<evidence type="ECO:0000256" key="6">
    <source>
        <dbReference type="ARBA" id="ARBA00023136"/>
    </source>
</evidence>
<gene>
    <name evidence="10" type="ORF">GCM10022261_18680</name>
</gene>
<feature type="transmembrane region" description="Helical" evidence="8">
    <location>
        <begin position="12"/>
        <end position="31"/>
    </location>
</feature>
<evidence type="ECO:0000256" key="7">
    <source>
        <dbReference type="SAM" id="MobiDB-lite"/>
    </source>
</evidence>
<keyword evidence="6 8" id="KW-0472">Membrane</keyword>
<dbReference type="RefSeq" id="WP_236865997.1">
    <property type="nucleotide sequence ID" value="NZ_BAABAZ010000006.1"/>
</dbReference>
<keyword evidence="11" id="KW-1185">Reference proteome</keyword>
<comment type="caution">
    <text evidence="10">The sequence shown here is derived from an EMBL/GenBank/DDBJ whole genome shotgun (WGS) entry which is preliminary data.</text>
</comment>
<dbReference type="Gene3D" id="3.30.240.20">
    <property type="entry name" value="bsu07140 like domains"/>
    <property type="match status" value="1"/>
</dbReference>
<feature type="domain" description="YetF C-terminal" evidence="9">
    <location>
        <begin position="92"/>
        <end position="163"/>
    </location>
</feature>
<organism evidence="10 11">
    <name type="scientific">Brevibacterium daeguense</name>
    <dbReference type="NCBI Taxonomy" id="909936"/>
    <lineage>
        <taxon>Bacteria</taxon>
        <taxon>Bacillati</taxon>
        <taxon>Actinomycetota</taxon>
        <taxon>Actinomycetes</taxon>
        <taxon>Micrococcales</taxon>
        <taxon>Brevibacteriaceae</taxon>
        <taxon>Brevibacterium</taxon>
    </lineage>
</organism>
<evidence type="ECO:0000256" key="1">
    <source>
        <dbReference type="ARBA" id="ARBA00004651"/>
    </source>
</evidence>
<dbReference type="PANTHER" id="PTHR34582">
    <property type="entry name" value="UPF0702 TRANSMEMBRANE PROTEIN YCAP"/>
    <property type="match status" value="1"/>
</dbReference>
<evidence type="ECO:0000256" key="2">
    <source>
        <dbReference type="ARBA" id="ARBA00006448"/>
    </source>
</evidence>
<feature type="region of interest" description="Disordered" evidence="7">
    <location>
        <begin position="157"/>
        <end position="178"/>
    </location>
</feature>
<dbReference type="InterPro" id="IPR023090">
    <property type="entry name" value="UPF0702_alpha/beta_dom_sf"/>
</dbReference>
<feature type="transmembrane region" description="Helical" evidence="8">
    <location>
        <begin position="68"/>
        <end position="90"/>
    </location>
</feature>
<evidence type="ECO:0000256" key="4">
    <source>
        <dbReference type="ARBA" id="ARBA00022692"/>
    </source>
</evidence>
<dbReference type="EMBL" id="BAABAZ010000006">
    <property type="protein sequence ID" value="GAA4284337.1"/>
    <property type="molecule type" value="Genomic_DNA"/>
</dbReference>
<dbReference type="PANTHER" id="PTHR34582:SF6">
    <property type="entry name" value="UPF0702 TRANSMEMBRANE PROTEIN YCAP"/>
    <property type="match status" value="1"/>
</dbReference>